<protein>
    <submittedName>
        <fullName evidence="1">Uncharacterized protein</fullName>
    </submittedName>
</protein>
<dbReference type="AlphaFoldDB" id="A0A4Y7IIP5"/>
<evidence type="ECO:0000313" key="2">
    <source>
        <dbReference type="Proteomes" id="UP000316621"/>
    </source>
</evidence>
<organism evidence="1 2">
    <name type="scientific">Papaver somniferum</name>
    <name type="common">Opium poppy</name>
    <dbReference type="NCBI Taxonomy" id="3469"/>
    <lineage>
        <taxon>Eukaryota</taxon>
        <taxon>Viridiplantae</taxon>
        <taxon>Streptophyta</taxon>
        <taxon>Embryophyta</taxon>
        <taxon>Tracheophyta</taxon>
        <taxon>Spermatophyta</taxon>
        <taxon>Magnoliopsida</taxon>
        <taxon>Ranunculales</taxon>
        <taxon>Papaveraceae</taxon>
        <taxon>Papaveroideae</taxon>
        <taxon>Papaver</taxon>
    </lineage>
</organism>
<sequence>MATFDVMEEFRFHAHGSLDGPEHDQDHMEARLDLDAPLLGGLAALQEVD</sequence>
<proteinExistence type="predicted"/>
<keyword evidence="2" id="KW-1185">Reference proteome</keyword>
<dbReference type="Gramene" id="RZC47956">
    <property type="protein sequence ID" value="RZC47956"/>
    <property type="gene ID" value="C5167_040890"/>
</dbReference>
<reference evidence="1 2" key="1">
    <citation type="journal article" date="2018" name="Science">
        <title>The opium poppy genome and morphinan production.</title>
        <authorList>
            <person name="Guo L."/>
            <person name="Winzer T."/>
            <person name="Yang X."/>
            <person name="Li Y."/>
            <person name="Ning Z."/>
            <person name="He Z."/>
            <person name="Teodor R."/>
            <person name="Lu Y."/>
            <person name="Bowser T.A."/>
            <person name="Graham I.A."/>
            <person name="Ye K."/>
        </authorList>
    </citation>
    <scope>NUCLEOTIDE SEQUENCE [LARGE SCALE GENOMIC DNA]</scope>
    <source>
        <strain evidence="2">cv. HN1</strain>
        <tissue evidence="1">Leaves</tissue>
    </source>
</reference>
<accession>A0A4Y7IIP5</accession>
<dbReference type="EMBL" id="CM010715">
    <property type="protein sequence ID" value="RZC47956.1"/>
    <property type="molecule type" value="Genomic_DNA"/>
</dbReference>
<name>A0A4Y7IIP5_PAPSO</name>
<gene>
    <name evidence="1" type="ORF">C5167_040890</name>
</gene>
<dbReference type="Proteomes" id="UP000316621">
    <property type="component" value="Chromosome 1"/>
</dbReference>
<evidence type="ECO:0000313" key="1">
    <source>
        <dbReference type="EMBL" id="RZC47956.1"/>
    </source>
</evidence>